<organism evidence="1 2">
    <name type="scientific">Eumeta variegata</name>
    <name type="common">Bagworm moth</name>
    <name type="synonym">Eumeta japonica</name>
    <dbReference type="NCBI Taxonomy" id="151549"/>
    <lineage>
        <taxon>Eukaryota</taxon>
        <taxon>Metazoa</taxon>
        <taxon>Ecdysozoa</taxon>
        <taxon>Arthropoda</taxon>
        <taxon>Hexapoda</taxon>
        <taxon>Insecta</taxon>
        <taxon>Pterygota</taxon>
        <taxon>Neoptera</taxon>
        <taxon>Endopterygota</taxon>
        <taxon>Lepidoptera</taxon>
        <taxon>Glossata</taxon>
        <taxon>Ditrysia</taxon>
        <taxon>Tineoidea</taxon>
        <taxon>Psychidae</taxon>
        <taxon>Oiketicinae</taxon>
        <taxon>Eumeta</taxon>
    </lineage>
</organism>
<dbReference type="Proteomes" id="UP000299102">
    <property type="component" value="Unassembled WGS sequence"/>
</dbReference>
<protein>
    <submittedName>
        <fullName evidence="1">Uncharacterized protein</fullName>
    </submittedName>
</protein>
<reference evidence="1 2" key="1">
    <citation type="journal article" date="2019" name="Commun. Biol.">
        <title>The bagworm genome reveals a unique fibroin gene that provides high tensile strength.</title>
        <authorList>
            <person name="Kono N."/>
            <person name="Nakamura H."/>
            <person name="Ohtoshi R."/>
            <person name="Tomita M."/>
            <person name="Numata K."/>
            <person name="Arakawa K."/>
        </authorList>
    </citation>
    <scope>NUCLEOTIDE SEQUENCE [LARGE SCALE GENOMIC DNA]</scope>
</reference>
<sequence>MSSLLLFGLGSGLSGRRWRLRLPVRILSVQSNGPLARAAVAAVQFAARKSCEGLDIWNVDRTGRCVGSTRACYSQKILSLSYKGQRECALCAKSWSFRQWPLSDEFD</sequence>
<comment type="caution">
    <text evidence="1">The sequence shown here is derived from an EMBL/GenBank/DDBJ whole genome shotgun (WGS) entry which is preliminary data.</text>
</comment>
<gene>
    <name evidence="1" type="ORF">EVAR_26995_1</name>
</gene>
<keyword evidence="2" id="KW-1185">Reference proteome</keyword>
<name>A0A4C1VKP5_EUMVA</name>
<proteinExistence type="predicted"/>
<evidence type="ECO:0000313" key="2">
    <source>
        <dbReference type="Proteomes" id="UP000299102"/>
    </source>
</evidence>
<dbReference type="AlphaFoldDB" id="A0A4C1VKP5"/>
<dbReference type="EMBL" id="BGZK01000361">
    <property type="protein sequence ID" value="GBP39209.1"/>
    <property type="molecule type" value="Genomic_DNA"/>
</dbReference>
<evidence type="ECO:0000313" key="1">
    <source>
        <dbReference type="EMBL" id="GBP39209.1"/>
    </source>
</evidence>
<accession>A0A4C1VKP5</accession>